<dbReference type="EMBL" id="LR899012">
    <property type="protein sequence ID" value="CAD7087194.1"/>
    <property type="molecule type" value="Genomic_DNA"/>
</dbReference>
<feature type="compositionally biased region" description="Low complexity" evidence="1">
    <location>
        <begin position="60"/>
        <end position="73"/>
    </location>
</feature>
<gene>
    <name evidence="3" type="ORF">HERILL_LOCUS9914</name>
</gene>
<keyword evidence="2" id="KW-0732">Signal</keyword>
<accession>A0A7R8UUA1</accession>
<evidence type="ECO:0000313" key="4">
    <source>
        <dbReference type="Proteomes" id="UP000594454"/>
    </source>
</evidence>
<proteinExistence type="predicted"/>
<dbReference type="AlphaFoldDB" id="A0A7R8UUA1"/>
<feature type="compositionally biased region" description="Basic residues" evidence="1">
    <location>
        <begin position="49"/>
        <end position="58"/>
    </location>
</feature>
<organism evidence="3 4">
    <name type="scientific">Hermetia illucens</name>
    <name type="common">Black soldier fly</name>
    <dbReference type="NCBI Taxonomy" id="343691"/>
    <lineage>
        <taxon>Eukaryota</taxon>
        <taxon>Metazoa</taxon>
        <taxon>Ecdysozoa</taxon>
        <taxon>Arthropoda</taxon>
        <taxon>Hexapoda</taxon>
        <taxon>Insecta</taxon>
        <taxon>Pterygota</taxon>
        <taxon>Neoptera</taxon>
        <taxon>Endopterygota</taxon>
        <taxon>Diptera</taxon>
        <taxon>Brachycera</taxon>
        <taxon>Stratiomyomorpha</taxon>
        <taxon>Stratiomyidae</taxon>
        <taxon>Hermetiinae</taxon>
        <taxon>Hermetia</taxon>
    </lineage>
</organism>
<name>A0A7R8UUA1_HERIL</name>
<protein>
    <submittedName>
        <fullName evidence="3">Uncharacterized protein</fullName>
    </submittedName>
</protein>
<dbReference type="InParanoid" id="A0A7R8UUA1"/>
<evidence type="ECO:0000256" key="2">
    <source>
        <dbReference type="SAM" id="SignalP"/>
    </source>
</evidence>
<feature type="region of interest" description="Disordered" evidence="1">
    <location>
        <begin position="35"/>
        <end position="73"/>
    </location>
</feature>
<reference evidence="3 4" key="1">
    <citation type="submission" date="2020-11" db="EMBL/GenBank/DDBJ databases">
        <authorList>
            <person name="Wallbank WR R."/>
            <person name="Pardo Diaz C."/>
            <person name="Kozak K."/>
            <person name="Martin S."/>
            <person name="Jiggins C."/>
            <person name="Moest M."/>
            <person name="Warren A I."/>
            <person name="Generalovic N T."/>
            <person name="Byers J.R.P. K."/>
            <person name="Montejo-Kovacevich G."/>
            <person name="Yen C E."/>
        </authorList>
    </citation>
    <scope>NUCLEOTIDE SEQUENCE [LARGE SCALE GENOMIC DNA]</scope>
</reference>
<dbReference type="Proteomes" id="UP000594454">
    <property type="component" value="Chromosome 4"/>
</dbReference>
<feature type="signal peptide" evidence="2">
    <location>
        <begin position="1"/>
        <end position="21"/>
    </location>
</feature>
<keyword evidence="4" id="KW-1185">Reference proteome</keyword>
<evidence type="ECO:0000313" key="3">
    <source>
        <dbReference type="EMBL" id="CAD7087194.1"/>
    </source>
</evidence>
<evidence type="ECO:0000256" key="1">
    <source>
        <dbReference type="SAM" id="MobiDB-lite"/>
    </source>
</evidence>
<feature type="chain" id="PRO_5030739481" evidence="2">
    <location>
        <begin position="22"/>
        <end position="73"/>
    </location>
</feature>
<sequence>MIKWTLLLVLIASIAFIGMNAFSLDEDPVGFLRTVPAEAGQQTTTSPNGRRRGHRGGHCRNGTSTTAATNTTS</sequence>